<dbReference type="RefSeq" id="WP_013843102.1">
    <property type="nucleotide sequence ID" value="NC_015589.1"/>
</dbReference>
<evidence type="ECO:0000313" key="5">
    <source>
        <dbReference type="Proteomes" id="UP000009234"/>
    </source>
</evidence>
<feature type="binding site" evidence="3">
    <location>
        <position position="83"/>
    </location>
    <ligand>
        <name>Zn(2+)</name>
        <dbReference type="ChEBI" id="CHEBI:29105"/>
        <label>1</label>
        <note>catalytic</note>
    </ligand>
</feature>
<feature type="binding site" evidence="2">
    <location>
        <begin position="209"/>
        <end position="211"/>
    </location>
    <ligand>
        <name>dihydroxyacetone phosphate</name>
        <dbReference type="ChEBI" id="CHEBI:57642"/>
    </ligand>
</feature>
<feature type="binding site" evidence="3">
    <location>
        <position position="104"/>
    </location>
    <ligand>
        <name>Zn(2+)</name>
        <dbReference type="ChEBI" id="CHEBI:29105"/>
        <label>2</label>
    </ligand>
</feature>
<proteinExistence type="predicted"/>
<dbReference type="Pfam" id="PF01116">
    <property type="entry name" value="F_bP_aldolase"/>
    <property type="match status" value="1"/>
</dbReference>
<dbReference type="OrthoDB" id="9803995at2"/>
<dbReference type="CDD" id="cd00947">
    <property type="entry name" value="TBP_aldolase_IIB"/>
    <property type="match status" value="1"/>
</dbReference>
<dbReference type="KEGG" id="dru:Desru_3142"/>
<keyword evidence="4" id="KW-0456">Lyase</keyword>
<dbReference type="InterPro" id="IPR050246">
    <property type="entry name" value="Class_II_FBP_aldolase"/>
</dbReference>
<dbReference type="GO" id="GO:0008270">
    <property type="term" value="F:zinc ion binding"/>
    <property type="evidence" value="ECO:0007669"/>
    <property type="project" value="InterPro"/>
</dbReference>
<reference evidence="5" key="1">
    <citation type="submission" date="2011-05" db="EMBL/GenBank/DDBJ databases">
        <title>Complete sequence of Desulfotomaculum ruminis DSM 2154.</title>
        <authorList>
            <person name="Lucas S."/>
            <person name="Copeland A."/>
            <person name="Lapidus A."/>
            <person name="Cheng J.-F."/>
            <person name="Goodwin L."/>
            <person name="Pitluck S."/>
            <person name="Lu M."/>
            <person name="Detter J.C."/>
            <person name="Han C."/>
            <person name="Tapia R."/>
            <person name="Land M."/>
            <person name="Hauser L."/>
            <person name="Kyrpides N."/>
            <person name="Ivanova N."/>
            <person name="Mikhailova N."/>
            <person name="Pagani I."/>
            <person name="Stams A.J.M."/>
            <person name="Plugge C.M."/>
            <person name="Muyzer G."/>
            <person name="Kuever J."/>
            <person name="Parshina S.N."/>
            <person name="Ivanova A.E."/>
            <person name="Nazina T.N."/>
            <person name="Brambilla E."/>
            <person name="Spring S."/>
            <person name="Klenk H.-P."/>
            <person name="Woyke T."/>
        </authorList>
    </citation>
    <scope>NUCLEOTIDE SEQUENCE [LARGE SCALE GENOMIC DNA]</scope>
    <source>
        <strain evidence="5">ATCC 23193 / DSM 2154 / NCIB 8452 / DL</strain>
    </source>
</reference>
<protein>
    <submittedName>
        <fullName evidence="4">Ketose-bisphosphate aldolase</fullName>
        <ecNumber evidence="4">4.1.2.40</ecNumber>
    </submittedName>
</protein>
<accession>F6DUV6</accession>
<dbReference type="NCBIfam" id="TIGR00167">
    <property type="entry name" value="cbbA"/>
    <property type="match status" value="1"/>
</dbReference>
<dbReference type="GO" id="GO:0005829">
    <property type="term" value="C:cytosol"/>
    <property type="evidence" value="ECO:0007669"/>
    <property type="project" value="TreeGrafter"/>
</dbReference>
<feature type="binding site" evidence="2">
    <location>
        <begin position="230"/>
        <end position="233"/>
    </location>
    <ligand>
        <name>dihydroxyacetone phosphate</name>
        <dbReference type="ChEBI" id="CHEBI:57642"/>
    </ligand>
</feature>
<dbReference type="GO" id="GO:0005975">
    <property type="term" value="P:carbohydrate metabolic process"/>
    <property type="evidence" value="ECO:0007669"/>
    <property type="project" value="InterPro"/>
</dbReference>
<keyword evidence="3" id="KW-0479">Metal-binding</keyword>
<dbReference type="Gene3D" id="3.20.20.70">
    <property type="entry name" value="Aldolase class I"/>
    <property type="match status" value="1"/>
</dbReference>
<dbReference type="PIRSF" id="PIRSF001359">
    <property type="entry name" value="F_bP_aldolase_II"/>
    <property type="match status" value="1"/>
</dbReference>
<feature type="active site" description="Proton donor" evidence="1">
    <location>
        <position position="82"/>
    </location>
</feature>
<keyword evidence="5" id="KW-1185">Reference proteome</keyword>
<dbReference type="AlphaFoldDB" id="F6DUV6"/>
<feature type="binding site" evidence="3">
    <location>
        <position position="180"/>
    </location>
    <ligand>
        <name>Zn(2+)</name>
        <dbReference type="ChEBI" id="CHEBI:29105"/>
        <label>1</label>
        <note>catalytic</note>
    </ligand>
</feature>
<reference evidence="4 5" key="2">
    <citation type="journal article" date="2012" name="Stand. Genomic Sci.">
        <title>Complete genome sequence of the sulfate-reducing firmicute Desulfotomaculum ruminis type strain (DL(T)).</title>
        <authorList>
            <person name="Spring S."/>
            <person name="Visser M."/>
            <person name="Lu M."/>
            <person name="Copeland A."/>
            <person name="Lapidus A."/>
            <person name="Lucas S."/>
            <person name="Cheng J.F."/>
            <person name="Han C."/>
            <person name="Tapia R."/>
            <person name="Goodwin L.A."/>
            <person name="Pitluck S."/>
            <person name="Ivanova N."/>
            <person name="Land M."/>
            <person name="Hauser L."/>
            <person name="Larimer F."/>
            <person name="Rohde M."/>
            <person name="Goker M."/>
            <person name="Detter J.C."/>
            <person name="Kyrpides N.C."/>
            <person name="Woyke T."/>
            <person name="Schaap P.J."/>
            <person name="Plugge C.M."/>
            <person name="Muyzer G."/>
            <person name="Kuever J."/>
            <person name="Pereira I.A."/>
            <person name="Parshina S.N."/>
            <person name="Bernier-Latmani R."/>
            <person name="Stams A.J."/>
            <person name="Klenk H.P."/>
        </authorList>
    </citation>
    <scope>NUCLEOTIDE SEQUENCE [LARGE SCALE GENOMIC DNA]</scope>
    <source>
        <strain evidence="5">ATCC 23193 / DSM 2154 / NCIB 8452 / DL</strain>
    </source>
</reference>
<evidence type="ECO:0000256" key="3">
    <source>
        <dbReference type="PIRSR" id="PIRSR001359-3"/>
    </source>
</evidence>
<dbReference type="PANTHER" id="PTHR30304:SF0">
    <property type="entry name" value="D-TAGATOSE-1,6-BISPHOSPHATE ALDOLASE SUBUNIT GATY-RELATED"/>
    <property type="match status" value="1"/>
</dbReference>
<feature type="binding site" evidence="3">
    <location>
        <position position="208"/>
    </location>
    <ligand>
        <name>Zn(2+)</name>
        <dbReference type="ChEBI" id="CHEBI:29105"/>
        <label>1</label>
        <note>catalytic</note>
    </ligand>
</feature>
<dbReference type="InterPro" id="IPR000771">
    <property type="entry name" value="FBA_II"/>
</dbReference>
<evidence type="ECO:0000256" key="1">
    <source>
        <dbReference type="PIRSR" id="PIRSR001359-1"/>
    </source>
</evidence>
<dbReference type="eggNOG" id="COG0191">
    <property type="taxonomic scope" value="Bacteria"/>
</dbReference>
<dbReference type="PROSITE" id="PS00806">
    <property type="entry name" value="ALDOLASE_CLASS_II_2"/>
    <property type="match status" value="1"/>
</dbReference>
<dbReference type="GO" id="GO:0009025">
    <property type="term" value="F:tagatose-bisphosphate aldolase activity"/>
    <property type="evidence" value="ECO:0007669"/>
    <property type="project" value="UniProtKB-EC"/>
</dbReference>
<evidence type="ECO:0000313" key="4">
    <source>
        <dbReference type="EMBL" id="AEG61353.1"/>
    </source>
</evidence>
<comment type="cofactor">
    <cofactor evidence="3">
        <name>Zn(2+)</name>
        <dbReference type="ChEBI" id="CHEBI:29105"/>
    </cofactor>
    <text evidence="3">Binds 2 Zn(2+) ions per subunit. One is catalytic and the other provides a structural contribution.</text>
</comment>
<dbReference type="EMBL" id="CP002780">
    <property type="protein sequence ID" value="AEG61353.1"/>
    <property type="molecule type" value="Genomic_DNA"/>
</dbReference>
<feature type="binding site" evidence="3">
    <location>
        <position position="134"/>
    </location>
    <ligand>
        <name>Zn(2+)</name>
        <dbReference type="ChEBI" id="CHEBI:29105"/>
        <label>2</label>
    </ligand>
</feature>
<name>F6DUV6_DESRL</name>
<dbReference type="STRING" id="696281.Desru_3142"/>
<dbReference type="EC" id="4.1.2.40" evidence="4"/>
<evidence type="ECO:0000256" key="2">
    <source>
        <dbReference type="PIRSR" id="PIRSR001359-2"/>
    </source>
</evidence>
<dbReference type="InterPro" id="IPR013785">
    <property type="entry name" value="Aldolase_TIM"/>
</dbReference>
<feature type="binding site" evidence="2">
    <location>
        <position position="181"/>
    </location>
    <ligand>
        <name>dihydroxyacetone phosphate</name>
        <dbReference type="ChEBI" id="CHEBI:57642"/>
    </ligand>
</feature>
<dbReference type="SUPFAM" id="SSF51569">
    <property type="entry name" value="Aldolase"/>
    <property type="match status" value="1"/>
</dbReference>
<keyword evidence="3" id="KW-0862">Zinc</keyword>
<dbReference type="PANTHER" id="PTHR30304">
    <property type="entry name" value="D-TAGATOSE-1,6-BISPHOSPHATE ALDOLASE"/>
    <property type="match status" value="1"/>
</dbReference>
<organism evidence="4 5">
    <name type="scientific">Desulforamulus ruminis (strain ATCC 23193 / DSM 2154 / NCIMB 8452 / DL)</name>
    <name type="common">Desulfotomaculum ruminis</name>
    <dbReference type="NCBI Taxonomy" id="696281"/>
    <lineage>
        <taxon>Bacteria</taxon>
        <taxon>Bacillati</taxon>
        <taxon>Bacillota</taxon>
        <taxon>Clostridia</taxon>
        <taxon>Eubacteriales</taxon>
        <taxon>Peptococcaceae</taxon>
        <taxon>Desulforamulus</taxon>
    </lineage>
</organism>
<sequence>MTLVNLNNMLKHAMDHGYAVGSFNMVDVNSLEAILRGAVQLRSPVIVSVAEIHFPYVDIEKLAFLMRTLTQDAPVPVALHLDHGQSLSAIMRAMQSGFTSVMFDGSQLPLQENILRTAEIVRFAHAAGVSVEAELGHVGGAEGQLENDEDDSLFTDPLEAGLFVRQTGVDALAVAIGSAHGVYKKQPQLDFARLERIKEQTNIPLVLHGGSGIPDEDIRQSIRRGICKINVYTELSQGANQAVHQALAAKPQLPYPEIKISAGRAIEKIVMEKIKNFGGGQGNLQDQ</sequence>
<gene>
    <name evidence="4" type="ordered locus">Desru_3142</name>
</gene>
<dbReference type="HOGENOM" id="CLU_040088_0_1_9"/>
<dbReference type="Proteomes" id="UP000009234">
    <property type="component" value="Chromosome"/>
</dbReference>